<dbReference type="RefSeq" id="XP_040760982.1">
    <property type="nucleotide sequence ID" value="XM_040913063.1"/>
</dbReference>
<organism evidence="2 3">
    <name type="scientific">Laetiporus sulphureus 93-53</name>
    <dbReference type="NCBI Taxonomy" id="1314785"/>
    <lineage>
        <taxon>Eukaryota</taxon>
        <taxon>Fungi</taxon>
        <taxon>Dikarya</taxon>
        <taxon>Basidiomycota</taxon>
        <taxon>Agaricomycotina</taxon>
        <taxon>Agaricomycetes</taxon>
        <taxon>Polyporales</taxon>
        <taxon>Laetiporus</taxon>
    </lineage>
</organism>
<protein>
    <recommendedName>
        <fullName evidence="4">JmjC domain-containing protein</fullName>
    </recommendedName>
</protein>
<proteinExistence type="predicted"/>
<evidence type="ECO:0000313" key="2">
    <source>
        <dbReference type="EMBL" id="KZT03242.1"/>
    </source>
</evidence>
<feature type="compositionally biased region" description="Basic and acidic residues" evidence="1">
    <location>
        <begin position="286"/>
        <end position="301"/>
    </location>
</feature>
<sequence>MQLRNGQTTEPVEEGQSSHAAQQAGSSAPARQSRHTSIEGKCAVGWPRLAPAILVDDSMQSEKRAKQLNAGRERMARWLENKNHEKKRLRHLAPYYYIRCDISYPDAVYPYNEDTDFDFELSDGSEADDEYDALAKAESEEEHRLEYRDNFGSDRMRKVALALLQWQRQIEAYAAGRAARAKSRVNRVINVSSSAQIARDADVADDVGSINTDQPANDDVPDIAVISQNQRDQEEGVEDTQQETDQLSSNNDASDAYEPSDASGASRPLRSNRQPRLFFSSPSSSDKQERPSDGEQSSDHECISDIELDSTISLEQSLEAEPDEEDVIQESDNNQSDWAGIQLSMEANSQENQISREASLHSGDIFSSGSAHHNDNAGLLDAGEEDHVIFVHDRQLLPSRPLTPLMPILEPANLRKYLQSRNRDELQALLHNIHNQLDSMDNEVQWSTGHCTLLPTLFSRPDDPQSTIVNEDDIQLVKFLTSRPAAHEHSPNFSFINSTSQDVAGQMCTGLCEGKACLIRNMIRPPKDFEFTTECLWNEYALPADMPVDIHNVHKCCASWAEPYEHGLLHDIIDSADDTRDIKFVLACNLSTHSLPQGLENLDDGLVQGWGMTAAAYPTVKQWVHPDNWLNRGWVLLHQAGVVTYAHQDSDKNCTWIIPHSGVKFYLYTGSR</sequence>
<keyword evidence="3" id="KW-1185">Reference proteome</keyword>
<feature type="compositionally biased region" description="Polar residues" evidence="1">
    <location>
        <begin position="269"/>
        <end position="285"/>
    </location>
</feature>
<dbReference type="GeneID" id="63830091"/>
<name>A0A165CQK7_9APHY</name>
<feature type="region of interest" description="Disordered" evidence="1">
    <location>
        <begin position="1"/>
        <end position="37"/>
    </location>
</feature>
<evidence type="ECO:0008006" key="4">
    <source>
        <dbReference type="Google" id="ProtNLM"/>
    </source>
</evidence>
<feature type="compositionally biased region" description="Polar residues" evidence="1">
    <location>
        <begin position="1"/>
        <end position="10"/>
    </location>
</feature>
<feature type="compositionally biased region" description="Polar residues" evidence="1">
    <location>
        <begin position="243"/>
        <end position="253"/>
    </location>
</feature>
<dbReference type="STRING" id="1314785.A0A165CQK7"/>
<dbReference type="EMBL" id="KV427646">
    <property type="protein sequence ID" value="KZT03242.1"/>
    <property type="molecule type" value="Genomic_DNA"/>
</dbReference>
<feature type="region of interest" description="Disordered" evidence="1">
    <location>
        <begin position="229"/>
        <end position="301"/>
    </location>
</feature>
<evidence type="ECO:0000256" key="1">
    <source>
        <dbReference type="SAM" id="MobiDB-lite"/>
    </source>
</evidence>
<dbReference type="AlphaFoldDB" id="A0A165CQK7"/>
<gene>
    <name evidence="2" type="ORF">LAESUDRAFT_762220</name>
</gene>
<evidence type="ECO:0000313" key="3">
    <source>
        <dbReference type="Proteomes" id="UP000076871"/>
    </source>
</evidence>
<dbReference type="Proteomes" id="UP000076871">
    <property type="component" value="Unassembled WGS sequence"/>
</dbReference>
<dbReference type="InParanoid" id="A0A165CQK7"/>
<feature type="compositionally biased region" description="Low complexity" evidence="1">
    <location>
        <begin position="17"/>
        <end position="31"/>
    </location>
</feature>
<accession>A0A165CQK7</accession>
<reference evidence="2 3" key="1">
    <citation type="journal article" date="2016" name="Mol. Biol. Evol.">
        <title>Comparative Genomics of Early-Diverging Mushroom-Forming Fungi Provides Insights into the Origins of Lignocellulose Decay Capabilities.</title>
        <authorList>
            <person name="Nagy L.G."/>
            <person name="Riley R."/>
            <person name="Tritt A."/>
            <person name="Adam C."/>
            <person name="Daum C."/>
            <person name="Floudas D."/>
            <person name="Sun H."/>
            <person name="Yadav J.S."/>
            <person name="Pangilinan J."/>
            <person name="Larsson K.H."/>
            <person name="Matsuura K."/>
            <person name="Barry K."/>
            <person name="Labutti K."/>
            <person name="Kuo R."/>
            <person name="Ohm R.A."/>
            <person name="Bhattacharya S.S."/>
            <person name="Shirouzu T."/>
            <person name="Yoshinaga Y."/>
            <person name="Martin F.M."/>
            <person name="Grigoriev I.V."/>
            <person name="Hibbett D.S."/>
        </authorList>
    </citation>
    <scope>NUCLEOTIDE SEQUENCE [LARGE SCALE GENOMIC DNA]</scope>
    <source>
        <strain evidence="2 3">93-53</strain>
    </source>
</reference>